<protein>
    <submittedName>
        <fullName evidence="1">Uncharacterized protein</fullName>
    </submittedName>
</protein>
<dbReference type="InterPro" id="IPR011990">
    <property type="entry name" value="TPR-like_helical_dom_sf"/>
</dbReference>
<accession>A0AAD8YL89</accession>
<reference evidence="1" key="1">
    <citation type="submission" date="2023-06" db="EMBL/GenBank/DDBJ databases">
        <title>Survivors Of The Sea: Transcriptome response of Skeletonema marinoi to long-term dormancy.</title>
        <authorList>
            <person name="Pinder M.I.M."/>
            <person name="Kourtchenko O."/>
            <person name="Robertson E.K."/>
            <person name="Larsson T."/>
            <person name="Maumus F."/>
            <person name="Osuna-Cruz C.M."/>
            <person name="Vancaester E."/>
            <person name="Stenow R."/>
            <person name="Vandepoele K."/>
            <person name="Ploug H."/>
            <person name="Bruchert V."/>
            <person name="Godhe A."/>
            <person name="Topel M."/>
        </authorList>
    </citation>
    <scope>NUCLEOTIDE SEQUENCE</scope>
    <source>
        <strain evidence="1">R05AC</strain>
    </source>
</reference>
<dbReference type="PANTHER" id="PTHR43642">
    <property type="entry name" value="HYBRID SIGNAL TRANSDUCTION HISTIDINE KINASE G"/>
    <property type="match status" value="1"/>
</dbReference>
<dbReference type="Proteomes" id="UP001224775">
    <property type="component" value="Unassembled WGS sequence"/>
</dbReference>
<organism evidence="1 2">
    <name type="scientific">Skeletonema marinoi</name>
    <dbReference type="NCBI Taxonomy" id="267567"/>
    <lineage>
        <taxon>Eukaryota</taxon>
        <taxon>Sar</taxon>
        <taxon>Stramenopiles</taxon>
        <taxon>Ochrophyta</taxon>
        <taxon>Bacillariophyta</taxon>
        <taxon>Coscinodiscophyceae</taxon>
        <taxon>Thalassiosirophycidae</taxon>
        <taxon>Thalassiosirales</taxon>
        <taxon>Skeletonemataceae</taxon>
        <taxon>Skeletonema</taxon>
        <taxon>Skeletonema marinoi-dohrnii complex</taxon>
    </lineage>
</organism>
<comment type="caution">
    <text evidence="1">The sequence shown here is derived from an EMBL/GenBank/DDBJ whole genome shotgun (WGS) entry which is preliminary data.</text>
</comment>
<dbReference type="SUPFAM" id="SSF48452">
    <property type="entry name" value="TPR-like"/>
    <property type="match status" value="1"/>
</dbReference>
<keyword evidence="2" id="KW-1185">Reference proteome</keyword>
<evidence type="ECO:0000313" key="2">
    <source>
        <dbReference type="Proteomes" id="UP001224775"/>
    </source>
</evidence>
<proteinExistence type="predicted"/>
<evidence type="ECO:0000313" key="1">
    <source>
        <dbReference type="EMBL" id="KAK1747230.1"/>
    </source>
</evidence>
<dbReference type="PANTHER" id="PTHR43642:SF1">
    <property type="entry name" value="HYBRID SIGNAL TRANSDUCTION HISTIDINE KINASE G"/>
    <property type="match status" value="1"/>
</dbReference>
<dbReference type="EMBL" id="JATAAI010000003">
    <property type="protein sequence ID" value="KAK1747230.1"/>
    <property type="molecule type" value="Genomic_DNA"/>
</dbReference>
<dbReference type="AlphaFoldDB" id="A0AAD8YL89"/>
<sequence>MIVNKCLQQSVLKLIGTDEKPQDFSAEEVSILARNNSVMRSYNFHKAYMSFMFRLHDDSKHYTEKYLDCIDNTWENLILQHAFQAFYTGLISFWVARKSRDEDGQQWHDRGMRSKLALKKWAESSQWTFENKWFLLEAEESYCNKDFEVAKLFYEKAISSAKDHKFVHEEALACELAGYFHVEFGDTEKAMEYFLLAHEKYHEWGALGKCDNLFNDISQSVKVKGREVQH</sequence>
<gene>
    <name evidence="1" type="ORF">QTG54_002574</name>
</gene>
<dbReference type="InterPro" id="IPR053159">
    <property type="entry name" value="Hybrid_Histidine_Kinase"/>
</dbReference>
<name>A0AAD8YL89_9STRA</name>